<dbReference type="PANTHER" id="PTHR43581">
    <property type="entry name" value="ATP/GTP PHOSPHATASE"/>
    <property type="match status" value="1"/>
</dbReference>
<evidence type="ECO:0000313" key="3">
    <source>
        <dbReference type="EMBL" id="WQH08027.1"/>
    </source>
</evidence>
<name>A0ABZ0Y997_9GAMM</name>
<feature type="domain" description="ATPase AAA-type core" evidence="1">
    <location>
        <begin position="27"/>
        <end position="366"/>
    </location>
</feature>
<dbReference type="CDD" id="cd01026">
    <property type="entry name" value="TOPRIM_OLD"/>
    <property type="match status" value="1"/>
</dbReference>
<organism evidence="3 4">
    <name type="scientific">Chromohalobacter canadensis</name>
    <dbReference type="NCBI Taxonomy" id="141389"/>
    <lineage>
        <taxon>Bacteria</taxon>
        <taxon>Pseudomonadati</taxon>
        <taxon>Pseudomonadota</taxon>
        <taxon>Gammaproteobacteria</taxon>
        <taxon>Oceanospirillales</taxon>
        <taxon>Halomonadaceae</taxon>
        <taxon>Chromohalobacter</taxon>
    </lineage>
</organism>
<dbReference type="InterPro" id="IPR051396">
    <property type="entry name" value="Bact_Antivir_Def_Nuclease"/>
</dbReference>
<sequence>MKIEKIKLQNFRCFGHEEVELNLEEELTTLVGGNGSGKTAVLQAVSRLFGTSSAQRSVQRRDFHISVEQQELQSGDSLFVEAVLAFPELAEQDKSPLDAVPEFFNQMAASGAGEPLKARIRLQATWTDDGTPEGAIEEDIRWIRALDNNFEWDDCSRVQAVERSSIQFIYLPANRDATTQVTALLKGRLWQAAKWSAVFRDASSDNADQIQSCFEEEEPSKVLLKRLSKRWQQVHEADTDSQPRLRLIENRFEELVRKAEFTFAPDEEGQERRLSELSDGQRSLFHIALTAATLETEREAFVLPAGDSSFEQDKLRRVHLTILAIEEPENSLSPFFLSRIIRQSREIGALPSAQVLLSSHSPAILSRIEPNEVRYHRMDRGARCSSIRELTLPEDGTEANVYVRLAVKAYPELYFARFVILGEGDSERVVIPKIAEDMGVPLDPSFVPVVPLGGRFVAHFWRLLNDLEIPHATLLDLDLGRRHGGANTMRSCLKNLAAIGNDFRNNTQYLLGNVVPEEADQLTDQDLLGGDLQANWLQAFYEEGVFFSYPIDLDFAMLGAFPEAYQEPNPGGHGPMGSAEAIQARKCTTLKTGGSPALYTHHYDDAFKWYPYLFLSSSKPETHLSALSRIPDGDIARLAPHELRKLIEHVKQKLELPGEDA</sequence>
<feature type="domain" description="OLD protein-like TOPRIM" evidence="2">
    <location>
        <begin position="415"/>
        <end position="478"/>
    </location>
</feature>
<dbReference type="RefSeq" id="WP_246922247.1">
    <property type="nucleotide sequence ID" value="NZ_CP140151.1"/>
</dbReference>
<evidence type="ECO:0000259" key="2">
    <source>
        <dbReference type="Pfam" id="PF20469"/>
    </source>
</evidence>
<dbReference type="EMBL" id="CP140151">
    <property type="protein sequence ID" value="WQH08027.1"/>
    <property type="molecule type" value="Genomic_DNA"/>
</dbReference>
<dbReference type="Gene3D" id="3.40.50.300">
    <property type="entry name" value="P-loop containing nucleotide triphosphate hydrolases"/>
    <property type="match status" value="1"/>
</dbReference>
<dbReference type="Pfam" id="PF13304">
    <property type="entry name" value="AAA_21"/>
    <property type="match status" value="1"/>
</dbReference>
<gene>
    <name evidence="3" type="ORF">SR908_11075</name>
</gene>
<dbReference type="InterPro" id="IPR034139">
    <property type="entry name" value="TOPRIM_OLD"/>
</dbReference>
<dbReference type="Pfam" id="PF20469">
    <property type="entry name" value="OLD-like_TOPRIM"/>
    <property type="match status" value="1"/>
</dbReference>
<reference evidence="3 4" key="1">
    <citation type="submission" date="2023-11" db="EMBL/GenBank/DDBJ databases">
        <title>MicrobeMod: A computational toolkit for identifying prokaryotic methylation and restriction-modification with nanopore sequencing.</title>
        <authorList>
            <person name="Crits-Christoph A."/>
            <person name="Kang S.C."/>
            <person name="Lee H."/>
            <person name="Ostrov N."/>
        </authorList>
    </citation>
    <scope>NUCLEOTIDE SEQUENCE [LARGE SCALE GENOMIC DNA]</scope>
    <source>
        <strain evidence="3 4">ATCC 43984</strain>
    </source>
</reference>
<keyword evidence="4" id="KW-1185">Reference proteome</keyword>
<protein>
    <submittedName>
        <fullName evidence="3">AAA family ATPase</fullName>
    </submittedName>
</protein>
<dbReference type="PANTHER" id="PTHR43581:SF4">
    <property type="entry name" value="ATP_GTP PHOSPHATASE"/>
    <property type="match status" value="1"/>
</dbReference>
<dbReference type="SUPFAM" id="SSF52540">
    <property type="entry name" value="P-loop containing nucleoside triphosphate hydrolases"/>
    <property type="match status" value="1"/>
</dbReference>
<dbReference type="Proteomes" id="UP001321908">
    <property type="component" value="Chromosome"/>
</dbReference>
<evidence type="ECO:0000313" key="4">
    <source>
        <dbReference type="Proteomes" id="UP001321908"/>
    </source>
</evidence>
<accession>A0ABZ0Y997</accession>
<dbReference type="InterPro" id="IPR027417">
    <property type="entry name" value="P-loop_NTPase"/>
</dbReference>
<evidence type="ECO:0000259" key="1">
    <source>
        <dbReference type="Pfam" id="PF13304"/>
    </source>
</evidence>
<dbReference type="InterPro" id="IPR003959">
    <property type="entry name" value="ATPase_AAA_core"/>
</dbReference>
<proteinExistence type="predicted"/>